<dbReference type="SUPFAM" id="SSF51316">
    <property type="entry name" value="Mss4-like"/>
    <property type="match status" value="1"/>
</dbReference>
<evidence type="ECO:0000256" key="2">
    <source>
        <dbReference type="ARBA" id="ARBA00022723"/>
    </source>
</evidence>
<dbReference type="AlphaFoldDB" id="A0A084G2Z2"/>
<dbReference type="Pfam" id="PF04828">
    <property type="entry name" value="GFA"/>
    <property type="match status" value="1"/>
</dbReference>
<evidence type="ECO:0000313" key="7">
    <source>
        <dbReference type="Proteomes" id="UP000028545"/>
    </source>
</evidence>
<dbReference type="GO" id="GO:0046872">
    <property type="term" value="F:metal ion binding"/>
    <property type="evidence" value="ECO:0007669"/>
    <property type="project" value="UniProtKB-KW"/>
</dbReference>
<dbReference type="Proteomes" id="UP000028545">
    <property type="component" value="Unassembled WGS sequence"/>
</dbReference>
<comment type="caution">
    <text evidence="6">The sequence shown here is derived from an EMBL/GenBank/DDBJ whole genome shotgun (WGS) entry which is preliminary data.</text>
</comment>
<dbReference type="VEuPathDB" id="FungiDB:SAPIO_CDS6882"/>
<dbReference type="OMA" id="KYTEMHE"/>
<dbReference type="HOGENOM" id="CLU_055491_3_6_1"/>
<protein>
    <recommendedName>
        <fullName evidence="5">CENP-V/GFA domain-containing protein</fullName>
    </recommendedName>
</protein>
<dbReference type="InterPro" id="IPR011057">
    <property type="entry name" value="Mss4-like_sf"/>
</dbReference>
<dbReference type="PANTHER" id="PTHR33337">
    <property type="entry name" value="GFA DOMAIN-CONTAINING PROTEIN"/>
    <property type="match status" value="1"/>
</dbReference>
<dbReference type="Gene3D" id="3.90.1590.10">
    <property type="entry name" value="glutathione-dependent formaldehyde- activating enzyme (gfa)"/>
    <property type="match status" value="1"/>
</dbReference>
<dbReference type="InterPro" id="IPR006913">
    <property type="entry name" value="CENP-V/GFA"/>
</dbReference>
<keyword evidence="2" id="KW-0479">Metal-binding</keyword>
<dbReference type="GeneID" id="27725954"/>
<gene>
    <name evidence="6" type="ORF">SAPIO_CDS6882</name>
</gene>
<name>A0A084G2Z2_PSEDA</name>
<keyword evidence="7" id="KW-1185">Reference proteome</keyword>
<feature type="domain" description="CENP-V/GFA" evidence="5">
    <location>
        <begin position="4"/>
        <end position="118"/>
    </location>
</feature>
<evidence type="ECO:0000256" key="4">
    <source>
        <dbReference type="ARBA" id="ARBA00023239"/>
    </source>
</evidence>
<evidence type="ECO:0000256" key="1">
    <source>
        <dbReference type="ARBA" id="ARBA00005495"/>
    </source>
</evidence>
<evidence type="ECO:0000259" key="5">
    <source>
        <dbReference type="PROSITE" id="PS51891"/>
    </source>
</evidence>
<reference evidence="6 7" key="1">
    <citation type="journal article" date="2014" name="Genome Announc.">
        <title>Draft genome sequence of the pathogenic fungus Scedosporium apiospermum.</title>
        <authorList>
            <person name="Vandeputte P."/>
            <person name="Ghamrawi S."/>
            <person name="Rechenmann M."/>
            <person name="Iltis A."/>
            <person name="Giraud S."/>
            <person name="Fleury M."/>
            <person name="Thornton C."/>
            <person name="Delhaes L."/>
            <person name="Meyer W."/>
            <person name="Papon N."/>
            <person name="Bouchara J.P."/>
        </authorList>
    </citation>
    <scope>NUCLEOTIDE SEQUENCE [LARGE SCALE GENOMIC DNA]</scope>
    <source>
        <strain evidence="6 7">IHEM 14462</strain>
    </source>
</reference>
<organism evidence="6 7">
    <name type="scientific">Pseudallescheria apiosperma</name>
    <name type="common">Scedosporium apiospermum</name>
    <dbReference type="NCBI Taxonomy" id="563466"/>
    <lineage>
        <taxon>Eukaryota</taxon>
        <taxon>Fungi</taxon>
        <taxon>Dikarya</taxon>
        <taxon>Ascomycota</taxon>
        <taxon>Pezizomycotina</taxon>
        <taxon>Sordariomycetes</taxon>
        <taxon>Hypocreomycetidae</taxon>
        <taxon>Microascales</taxon>
        <taxon>Microascaceae</taxon>
        <taxon>Scedosporium</taxon>
    </lineage>
</organism>
<keyword evidence="4" id="KW-0456">Lyase</keyword>
<dbReference type="RefSeq" id="XP_016641503.1">
    <property type="nucleotide sequence ID" value="XM_016788866.1"/>
</dbReference>
<dbReference type="PANTHER" id="PTHR33337:SF30">
    <property type="entry name" value="DUF636 DOMAIN PROTEIN (AFU_ORTHOLOGUE AFUA_1G03180)"/>
    <property type="match status" value="1"/>
</dbReference>
<accession>A0A084G2Z2</accession>
<dbReference type="OrthoDB" id="9985472at2759"/>
<dbReference type="EMBL" id="JOWA01000108">
    <property type="protein sequence ID" value="KEZ41704.1"/>
    <property type="molecule type" value="Genomic_DNA"/>
</dbReference>
<evidence type="ECO:0000313" key="6">
    <source>
        <dbReference type="EMBL" id="KEZ41704.1"/>
    </source>
</evidence>
<dbReference type="GO" id="GO:0016846">
    <property type="term" value="F:carbon-sulfur lyase activity"/>
    <property type="evidence" value="ECO:0007669"/>
    <property type="project" value="InterPro"/>
</dbReference>
<evidence type="ECO:0000256" key="3">
    <source>
        <dbReference type="ARBA" id="ARBA00022833"/>
    </source>
</evidence>
<proteinExistence type="inferred from homology"/>
<dbReference type="PROSITE" id="PS51891">
    <property type="entry name" value="CENP_V_GFA"/>
    <property type="match status" value="1"/>
</dbReference>
<comment type="similarity">
    <text evidence="1">Belongs to the Gfa family.</text>
</comment>
<sequence>MASTSGSCVCKKVTYTYTGEPTTTAICHCRECQKLTGSAFTYNFFVPRENFEWTSGSPKSNSFIQESGMKVDYRFCPDCGTVLVKEGEADMLKPFYLVQVGTIDGNNIKKKPDTELWTSRKLEWIEPIEGVEQMVQFK</sequence>
<dbReference type="KEGG" id="sapo:SAPIO_CDS6882"/>
<keyword evidence="3" id="KW-0862">Zinc</keyword>